<dbReference type="Proteomes" id="UP001646157">
    <property type="component" value="Unassembled WGS sequence"/>
</dbReference>
<accession>A0ABS2N7R6</accession>
<evidence type="ECO:0000313" key="2">
    <source>
        <dbReference type="Proteomes" id="UP001646157"/>
    </source>
</evidence>
<sequence>MSKIVVKLSVLVILLLIFSFLVAYKAIELPNKEKVTIEEKYYPIDGKKLLSGVKSNKEITMKNTTKKCAMEFSNSEIFFIQCDKYLNYKIGEEVFIEVQENDLMKIRRK</sequence>
<comment type="caution">
    <text evidence="1">The sequence shown here is derived from an EMBL/GenBank/DDBJ whole genome shotgun (WGS) entry which is preliminary data.</text>
</comment>
<organism evidence="1 2">
    <name type="scientific">Rossellomorea pakistanensis</name>
    <dbReference type="NCBI Taxonomy" id="992288"/>
    <lineage>
        <taxon>Bacteria</taxon>
        <taxon>Bacillati</taxon>
        <taxon>Bacillota</taxon>
        <taxon>Bacilli</taxon>
        <taxon>Bacillales</taxon>
        <taxon>Bacillaceae</taxon>
        <taxon>Rossellomorea</taxon>
    </lineage>
</organism>
<gene>
    <name evidence="1" type="ORF">JOC86_000382</name>
</gene>
<name>A0ABS2N7R6_9BACI</name>
<dbReference type="RefSeq" id="WP_205168072.1">
    <property type="nucleotide sequence ID" value="NZ_JAFBDZ010000001.1"/>
</dbReference>
<dbReference type="EMBL" id="JAFBDZ010000001">
    <property type="protein sequence ID" value="MBM7583845.1"/>
    <property type="molecule type" value="Genomic_DNA"/>
</dbReference>
<reference evidence="1 2" key="1">
    <citation type="submission" date="2021-01" db="EMBL/GenBank/DDBJ databases">
        <title>Genomic Encyclopedia of Type Strains, Phase IV (KMG-IV): sequencing the most valuable type-strain genomes for metagenomic binning, comparative biology and taxonomic classification.</title>
        <authorList>
            <person name="Goeker M."/>
        </authorList>
    </citation>
    <scope>NUCLEOTIDE SEQUENCE [LARGE SCALE GENOMIC DNA]</scope>
    <source>
        <strain evidence="1 2">DSM 24834</strain>
    </source>
</reference>
<evidence type="ECO:0000313" key="1">
    <source>
        <dbReference type="EMBL" id="MBM7583845.1"/>
    </source>
</evidence>
<keyword evidence="2" id="KW-1185">Reference proteome</keyword>
<protein>
    <submittedName>
        <fullName evidence="1">Biopolymer transport protein ExbD</fullName>
    </submittedName>
</protein>
<proteinExistence type="predicted"/>